<organism evidence="3 4">
    <name type="scientific">Camellia sinensis var. sinensis</name>
    <name type="common">China tea</name>
    <dbReference type="NCBI Taxonomy" id="542762"/>
    <lineage>
        <taxon>Eukaryota</taxon>
        <taxon>Viridiplantae</taxon>
        <taxon>Streptophyta</taxon>
        <taxon>Embryophyta</taxon>
        <taxon>Tracheophyta</taxon>
        <taxon>Spermatophyta</taxon>
        <taxon>Magnoliopsida</taxon>
        <taxon>eudicotyledons</taxon>
        <taxon>Gunneridae</taxon>
        <taxon>Pentapetalae</taxon>
        <taxon>asterids</taxon>
        <taxon>Ericales</taxon>
        <taxon>Theaceae</taxon>
        <taxon>Camellia</taxon>
    </lineage>
</organism>
<evidence type="ECO:0000256" key="1">
    <source>
        <dbReference type="SAM" id="Coils"/>
    </source>
</evidence>
<sequence length="544" mass="61540">MEDIKQQLCTSVMKGDWKKAKEIYGEHREQEIQGVKITLLGDTALHMAVNTNIWENVDGLLHNQSNDVVLVDNKRNTPLHHAAKLGNERMCFEIARKQRHLLEERNANHETPLFMAAQHGQIKGFIILSVICCSLKDGYKKIYETGRRSRDGRTVLHCAIHGEYFDLNQLKANYTYANQVALRATLRYKHRDWTELLGVEPFYRYSSRRKSKVTDFLLESSSEPDLNLPQIDLISLTEEQEMAKKRVAMQKSHVVHQRVFELRKIARVVTADGEAKDTELKVLKGTLAELRVENKELAEQVHNAKEAKQKALAEKKDPAEKLGQAPGSEIFLNPPPHYIPSYMAVYAIAMQQKFLQVEEEDSVAPINVPPAAADLACQSSLPTRPELPSPTEPILIIEWGITNLPRKNDAGANLPRGEVGADPETELDNLFASRCHYLAYQIIGRFPGFIHLVDNRGNSAIHILASKHAAFTSSSRRTWLQRFIYGYSITITRTIRDLPAPGTDVENPPASSDPPRKESQRRRRNVRGLLLICLLKLIGLVCFG</sequence>
<proteinExistence type="predicted"/>
<dbReference type="SUPFAM" id="SSF48403">
    <property type="entry name" value="Ankyrin repeat"/>
    <property type="match status" value="1"/>
</dbReference>
<keyword evidence="1" id="KW-0175">Coiled coil</keyword>
<dbReference type="AlphaFoldDB" id="A0A4V3WMK0"/>
<dbReference type="PANTHER" id="PTHR24121:SF15">
    <property type="entry name" value="ANKYRIN REPEAT PROTEIN"/>
    <property type="match status" value="1"/>
</dbReference>
<dbReference type="Pfam" id="PF12796">
    <property type="entry name" value="Ank_2"/>
    <property type="match status" value="1"/>
</dbReference>
<gene>
    <name evidence="3" type="ORF">TEA_017893</name>
</gene>
<dbReference type="PANTHER" id="PTHR24121">
    <property type="entry name" value="NO MECHANORECEPTOR POTENTIAL C, ISOFORM D-RELATED"/>
    <property type="match status" value="1"/>
</dbReference>
<reference evidence="3 4" key="1">
    <citation type="journal article" date="2018" name="Proc. Natl. Acad. Sci. U.S.A.">
        <title>Draft genome sequence of Camellia sinensis var. sinensis provides insights into the evolution of the tea genome and tea quality.</title>
        <authorList>
            <person name="Wei C."/>
            <person name="Yang H."/>
            <person name="Wang S."/>
            <person name="Zhao J."/>
            <person name="Liu C."/>
            <person name="Gao L."/>
            <person name="Xia E."/>
            <person name="Lu Y."/>
            <person name="Tai Y."/>
            <person name="She G."/>
            <person name="Sun J."/>
            <person name="Cao H."/>
            <person name="Tong W."/>
            <person name="Gao Q."/>
            <person name="Li Y."/>
            <person name="Deng W."/>
            <person name="Jiang X."/>
            <person name="Wang W."/>
            <person name="Chen Q."/>
            <person name="Zhang S."/>
            <person name="Li H."/>
            <person name="Wu J."/>
            <person name="Wang P."/>
            <person name="Li P."/>
            <person name="Shi C."/>
            <person name="Zheng F."/>
            <person name="Jian J."/>
            <person name="Huang B."/>
            <person name="Shan D."/>
            <person name="Shi M."/>
            <person name="Fang C."/>
            <person name="Yue Y."/>
            <person name="Li F."/>
            <person name="Li D."/>
            <person name="Wei S."/>
            <person name="Han B."/>
            <person name="Jiang C."/>
            <person name="Yin Y."/>
            <person name="Xia T."/>
            <person name="Zhang Z."/>
            <person name="Bennetzen J.L."/>
            <person name="Zhao S."/>
            <person name="Wan X."/>
        </authorList>
    </citation>
    <scope>NUCLEOTIDE SEQUENCE [LARGE SCALE GENOMIC DNA]</scope>
    <source>
        <strain evidence="4">cv. Shuchazao</strain>
        <tissue evidence="3">Leaf</tissue>
    </source>
</reference>
<protein>
    <submittedName>
        <fullName evidence="3">Uncharacterized protein</fullName>
    </submittedName>
</protein>
<name>A0A4V3WMK0_CAMSN</name>
<dbReference type="Gene3D" id="1.25.40.20">
    <property type="entry name" value="Ankyrin repeat-containing domain"/>
    <property type="match status" value="1"/>
</dbReference>
<feature type="region of interest" description="Disordered" evidence="2">
    <location>
        <begin position="498"/>
        <end position="522"/>
    </location>
</feature>
<dbReference type="Proteomes" id="UP000306102">
    <property type="component" value="Unassembled WGS sequence"/>
</dbReference>
<evidence type="ECO:0000313" key="4">
    <source>
        <dbReference type="Proteomes" id="UP000306102"/>
    </source>
</evidence>
<feature type="coiled-coil region" evidence="1">
    <location>
        <begin position="280"/>
        <end position="314"/>
    </location>
</feature>
<evidence type="ECO:0000313" key="3">
    <source>
        <dbReference type="EMBL" id="THG08867.1"/>
    </source>
</evidence>
<keyword evidence="4" id="KW-1185">Reference proteome</keyword>
<dbReference type="STRING" id="542762.A0A4V3WMK0"/>
<accession>A0A4V3WMK0</accession>
<evidence type="ECO:0000256" key="2">
    <source>
        <dbReference type="SAM" id="MobiDB-lite"/>
    </source>
</evidence>
<comment type="caution">
    <text evidence="3">The sequence shown here is derived from an EMBL/GenBank/DDBJ whole genome shotgun (WGS) entry which is preliminary data.</text>
</comment>
<dbReference type="InterPro" id="IPR036770">
    <property type="entry name" value="Ankyrin_rpt-contain_sf"/>
</dbReference>
<dbReference type="EMBL" id="SDRB02008998">
    <property type="protein sequence ID" value="THG08867.1"/>
    <property type="molecule type" value="Genomic_DNA"/>
</dbReference>
<dbReference type="InterPro" id="IPR002110">
    <property type="entry name" value="Ankyrin_rpt"/>
</dbReference>